<name>A0A7T3NBS3_9CAUD</name>
<dbReference type="Proteomes" id="UP000595230">
    <property type="component" value="Segment"/>
</dbReference>
<reference evidence="1 2" key="1">
    <citation type="submission" date="2020-09" db="EMBL/GenBank/DDBJ databases">
        <authorList>
            <person name="Bustos Y."/>
            <person name="Adams S."/>
            <person name="Bishop E."/>
            <person name="Cobbley H."/>
            <person name="Haycock D."/>
            <person name="Hoopes M."/>
            <person name="Newey C."/>
            <person name="Thompson D."/>
            <person name="Carr E."/>
            <person name="Breakwell D.P."/>
            <person name="Grose J.H."/>
        </authorList>
    </citation>
    <scope>NUCLEOTIDE SEQUENCE [LARGE SCALE GENOMIC DNA]</scope>
</reference>
<sequence length="130" mass="15537">MIGQTTVVGNVPLVLRSITKPYPYLVHENTIFQLMLFTWWSVGDLGWAEQLYTWVIRTGKDELPRAAMLLPGRNPVDYDRMLFEIFDNVCDHEDILTDYMISSFDHYRHLYIEEIYFRKREFTLKLAVRK</sequence>
<organism evidence="1 2">
    <name type="scientific">Serratia phage vB_SmaM_Yaphecito</name>
    <dbReference type="NCBI Taxonomy" id="2777368"/>
    <lineage>
        <taxon>Viruses</taxon>
        <taxon>Duplodnaviria</taxon>
        <taxon>Heunggongvirae</taxon>
        <taxon>Uroviricota</taxon>
        <taxon>Caudoviricetes</taxon>
        <taxon>Chimalliviridae</taxon>
        <taxon>Moabitevirus</taxon>
        <taxon>Moabitevirus moabite</taxon>
    </lineage>
</organism>
<accession>A0A7T3NBS3</accession>
<protein>
    <submittedName>
        <fullName evidence="1">Uncharacterized protein</fullName>
    </submittedName>
</protein>
<evidence type="ECO:0000313" key="2">
    <source>
        <dbReference type="Proteomes" id="UP000595230"/>
    </source>
</evidence>
<proteinExistence type="predicted"/>
<dbReference type="EMBL" id="MW021758">
    <property type="protein sequence ID" value="QPX76791.1"/>
    <property type="molecule type" value="Genomic_DNA"/>
</dbReference>
<evidence type="ECO:0000313" key="1">
    <source>
        <dbReference type="EMBL" id="QPX76791.1"/>
    </source>
</evidence>